<evidence type="ECO:0000259" key="3">
    <source>
        <dbReference type="SMART" id="SM01008"/>
    </source>
</evidence>
<dbReference type="AlphaFoldDB" id="A0A2N5C7T9"/>
<dbReference type="EMBL" id="PJRP01000012">
    <property type="protein sequence ID" value="PLP98269.1"/>
    <property type="molecule type" value="Genomic_DNA"/>
</dbReference>
<dbReference type="SUPFAM" id="SSF56003">
    <property type="entry name" value="Molybdenum cofactor-binding domain"/>
    <property type="match status" value="1"/>
</dbReference>
<dbReference type="InterPro" id="IPR016208">
    <property type="entry name" value="Ald_Oxase/xanthine_DH-like"/>
</dbReference>
<protein>
    <submittedName>
        <fullName evidence="4">Xanthine dehydrogenase family protein molybdopterin-binding subunit</fullName>
    </submittedName>
</protein>
<dbReference type="Proteomes" id="UP000234341">
    <property type="component" value="Unassembled WGS sequence"/>
</dbReference>
<comment type="caution">
    <text evidence="4">The sequence shown here is derived from an EMBL/GenBank/DDBJ whole genome shotgun (WGS) entry which is preliminary data.</text>
</comment>
<dbReference type="InterPro" id="IPR037165">
    <property type="entry name" value="AldOxase/xan_DH_Mopterin-bd_sf"/>
</dbReference>
<dbReference type="Gene3D" id="3.90.1170.50">
    <property type="entry name" value="Aldehyde oxidase/xanthine dehydrogenase, a/b hammerhead"/>
    <property type="match status" value="1"/>
</dbReference>
<accession>A0A2N5C7T9</accession>
<name>A0A2N5C7T9_9BURK</name>
<dbReference type="GO" id="GO:0005506">
    <property type="term" value="F:iron ion binding"/>
    <property type="evidence" value="ECO:0007669"/>
    <property type="project" value="InterPro"/>
</dbReference>
<dbReference type="PANTHER" id="PTHR11908">
    <property type="entry name" value="XANTHINE DEHYDROGENASE"/>
    <property type="match status" value="1"/>
</dbReference>
<evidence type="ECO:0000256" key="2">
    <source>
        <dbReference type="ARBA" id="ARBA00023002"/>
    </source>
</evidence>
<keyword evidence="2" id="KW-0560">Oxidoreductase</keyword>
<evidence type="ECO:0000313" key="4">
    <source>
        <dbReference type="EMBL" id="PLP98269.1"/>
    </source>
</evidence>
<feature type="domain" description="Aldehyde oxidase/xanthine dehydrogenase a/b hammerhead" evidence="3">
    <location>
        <begin position="20"/>
        <end position="139"/>
    </location>
</feature>
<dbReference type="InterPro" id="IPR000674">
    <property type="entry name" value="Ald_Oxase/Xan_DH_a/b"/>
</dbReference>
<proteinExistence type="predicted"/>
<dbReference type="OrthoDB" id="221297at2"/>
<dbReference type="GO" id="GO:0016491">
    <property type="term" value="F:oxidoreductase activity"/>
    <property type="evidence" value="ECO:0007669"/>
    <property type="project" value="UniProtKB-KW"/>
</dbReference>
<reference evidence="4 5" key="1">
    <citation type="submission" date="2017-12" db="EMBL/GenBank/DDBJ databases">
        <title>Genome sequence of the active heterotrophic nitrifier-denitrifier, Cupriavidus pauculus UM1.</title>
        <authorList>
            <person name="Putonti C."/>
            <person name="Castignetti D."/>
        </authorList>
    </citation>
    <scope>NUCLEOTIDE SEQUENCE [LARGE SCALE GENOMIC DNA]</scope>
    <source>
        <strain evidence="4 5">UM1</strain>
    </source>
</reference>
<dbReference type="InterPro" id="IPR008274">
    <property type="entry name" value="AldOxase/xan_DH_MoCoBD1"/>
</dbReference>
<dbReference type="Pfam" id="PF02738">
    <property type="entry name" value="MoCoBD_1"/>
    <property type="match status" value="1"/>
</dbReference>
<dbReference type="SUPFAM" id="SSF54665">
    <property type="entry name" value="CO dehydrogenase molybdoprotein N-domain-like"/>
    <property type="match status" value="1"/>
</dbReference>
<keyword evidence="1" id="KW-0500">Molybdenum</keyword>
<evidence type="ECO:0000256" key="1">
    <source>
        <dbReference type="ARBA" id="ARBA00022505"/>
    </source>
</evidence>
<dbReference type="Gene3D" id="3.30.365.10">
    <property type="entry name" value="Aldehyde oxidase/xanthine dehydrogenase, molybdopterin binding domain"/>
    <property type="match status" value="4"/>
</dbReference>
<dbReference type="Pfam" id="PF01315">
    <property type="entry name" value="Ald_Xan_dh_C"/>
    <property type="match status" value="1"/>
</dbReference>
<dbReference type="Pfam" id="PF20256">
    <property type="entry name" value="MoCoBD_2"/>
    <property type="match status" value="1"/>
</dbReference>
<dbReference type="InterPro" id="IPR046867">
    <property type="entry name" value="AldOxase/xan_DH_MoCoBD2"/>
</dbReference>
<evidence type="ECO:0000313" key="5">
    <source>
        <dbReference type="Proteomes" id="UP000234341"/>
    </source>
</evidence>
<organism evidence="4 5">
    <name type="scientific">Cupriavidus pauculus</name>
    <dbReference type="NCBI Taxonomy" id="82633"/>
    <lineage>
        <taxon>Bacteria</taxon>
        <taxon>Pseudomonadati</taxon>
        <taxon>Pseudomonadota</taxon>
        <taxon>Betaproteobacteria</taxon>
        <taxon>Burkholderiales</taxon>
        <taxon>Burkholderiaceae</taxon>
        <taxon>Cupriavidus</taxon>
    </lineage>
</organism>
<dbReference type="SMART" id="SM01008">
    <property type="entry name" value="Ald_Xan_dh_C"/>
    <property type="match status" value="1"/>
</dbReference>
<dbReference type="RefSeq" id="WP_101683658.1">
    <property type="nucleotide sequence ID" value="NZ_PJRP01000012.1"/>
</dbReference>
<sequence>MNSTAIGASPRRIDGRLKVTGAALYTADRSMPGMLHAYGVYSTVASGRITGIDHADARRVPGVVDVLHNGNFPRLYKTPKSPISGATILTASITDEHRLPFEDDTVHYGGQMVALVIADTYEHAREAACRVKVSYDAAQAVIDLEHGIRANGLRDGGSGHARGTPEPVFVASAVRIDAVYRTPVETHNPMEMHATVAWWEGGDLHLYEATQGATVHRNTIALVFGLTPERVTVDCPFLGSGFGSKLFLWPHSVAASAAAKMTGRPVKFVVPRAFMFTTTGQRPETRQRLRLSAGDDGRITSIRHESVNTTSFIEQYVENCGGMTQSLYSCPNVSVTHHTTSVHRGAPTSMRAPGAAPGLFALESAIDELALACQKDPLQFRLDNISTRDESTNLPWSSNYLREAIEVGGRKFGWDQRNPRPGSMTEGTEIIGYGMAACNWDAWRTPSEARVFLRADGTAAVTCAIQDIGTGMYTIVAQTVSELTGLPFEKIDVRLGDSSFPAAPVAGGSWATASVLPAVAEAARHAIAELRTFATGEGGDFAGARPETLRMEGGQLTDGKRRVDYVAVLNKQRFAAAEGFGRTGGAPNLDKLSFMSFGAHFVEVRWDPGISRLWVSRVVSAIDVGRVINPVTARNQVEGAIVMGIGMALFEATEYDERNGMPGNNNYAEYAMPVHADQPQIDVLLLDHPDLEFNEFGARGIGEIGITGFAAAVANAVYHATGKRIRDLPIVKEKLMT</sequence>
<dbReference type="InterPro" id="IPR036856">
    <property type="entry name" value="Ald_Oxase/Xan_DH_a/b_sf"/>
</dbReference>
<dbReference type="PANTHER" id="PTHR11908:SF132">
    <property type="entry name" value="ALDEHYDE OXIDASE 1-RELATED"/>
    <property type="match status" value="1"/>
</dbReference>
<gene>
    <name evidence="4" type="ORF">CYJ10_22440</name>
</gene>